<name>A0ABY7PUT9_9BACT</name>
<dbReference type="RefSeq" id="WP_270129361.1">
    <property type="nucleotide sequence ID" value="NZ_CP115397.1"/>
</dbReference>
<evidence type="ECO:0000313" key="2">
    <source>
        <dbReference type="Proteomes" id="UP001211872"/>
    </source>
</evidence>
<sequence length="124" mass="14201">MCLTPHRPHYVCTATGIHLPDSRCVATWSDITRVEAAKLEGGDEINDNTYYLFVHARGRVLKTDTTWENVSGYAAIQQGLVAYLPGFSPDWQQVVDRRFAQTTRWNLVFATFYYKDKVVVYPLP</sequence>
<accession>A0ABY7PUT9</accession>
<dbReference type="Proteomes" id="UP001211872">
    <property type="component" value="Plasmid unnamed2"/>
</dbReference>
<proteinExistence type="predicted"/>
<dbReference type="EMBL" id="CP115397">
    <property type="protein sequence ID" value="WBO86708.1"/>
    <property type="molecule type" value="Genomic_DNA"/>
</dbReference>
<keyword evidence="2" id="KW-1185">Reference proteome</keyword>
<geneLocation type="plasmid" evidence="1 2">
    <name>unnamed2</name>
</geneLocation>
<evidence type="ECO:0000313" key="1">
    <source>
        <dbReference type="EMBL" id="WBO86708.1"/>
    </source>
</evidence>
<reference evidence="1 2" key="1">
    <citation type="journal article" date="2011" name="Int. J. Syst. Evol. Microbiol.">
        <title>Hymenobacter yonginensis sp. nov., isolated from a mesotrophic artificial lake.</title>
        <authorList>
            <person name="Joung Y."/>
            <person name="Cho S.H."/>
            <person name="Kim H."/>
            <person name="Kim S.B."/>
            <person name="Joh K."/>
        </authorList>
    </citation>
    <scope>NUCLEOTIDE SEQUENCE [LARGE SCALE GENOMIC DNA]</scope>
    <source>
        <strain evidence="1 2">KCTC 22745</strain>
    </source>
</reference>
<protein>
    <submittedName>
        <fullName evidence="1">Uncharacterized protein</fullName>
    </submittedName>
</protein>
<organism evidence="1 2">
    <name type="scientific">Hymenobacter yonginensis</name>
    <dbReference type="NCBI Taxonomy" id="748197"/>
    <lineage>
        <taxon>Bacteria</taxon>
        <taxon>Pseudomonadati</taxon>
        <taxon>Bacteroidota</taxon>
        <taxon>Cytophagia</taxon>
        <taxon>Cytophagales</taxon>
        <taxon>Hymenobacteraceae</taxon>
        <taxon>Hymenobacter</taxon>
    </lineage>
</organism>
<gene>
    <name evidence="1" type="ORF">O9Z63_20725</name>
</gene>
<keyword evidence="1" id="KW-0614">Plasmid</keyword>